<comment type="caution">
    <text evidence="1">The sequence shown here is derived from an EMBL/GenBank/DDBJ whole genome shotgun (WGS) entry which is preliminary data.</text>
</comment>
<keyword evidence="1" id="KW-0645">Protease</keyword>
<reference evidence="1 2" key="1">
    <citation type="journal article" date="2018" name="Front. Plant Sci.">
        <title>Red Clover (Trifolium pratense) and Zigzag Clover (T. medium) - A Picture of Genomic Similarities and Differences.</title>
        <authorList>
            <person name="Dluhosova J."/>
            <person name="Istvanek J."/>
            <person name="Nedelnik J."/>
            <person name="Repkova J."/>
        </authorList>
    </citation>
    <scope>NUCLEOTIDE SEQUENCE [LARGE SCALE GENOMIC DNA]</scope>
    <source>
        <strain evidence="2">cv. 10/8</strain>
        <tissue evidence="1">Leaf</tissue>
    </source>
</reference>
<sequence length="111" mass="12435">MNVRVLVILEGEVDDETANHATSFSGSEDSCDEEVSYEELADSHKKPYAKSEEICLEGEEQKKIIARLQIEKGKLLSTIPDLKDEVTLLTSKLDNMTKCVRMLNNGSDMLE</sequence>
<dbReference type="GO" id="GO:0008233">
    <property type="term" value="F:peptidase activity"/>
    <property type="evidence" value="ECO:0007669"/>
    <property type="project" value="UniProtKB-KW"/>
</dbReference>
<dbReference type="GO" id="GO:0006508">
    <property type="term" value="P:proteolysis"/>
    <property type="evidence" value="ECO:0007669"/>
    <property type="project" value="UniProtKB-KW"/>
</dbReference>
<dbReference type="EMBL" id="LXQA010069348">
    <property type="protein sequence ID" value="MCI08529.1"/>
    <property type="molecule type" value="Genomic_DNA"/>
</dbReference>
<keyword evidence="1" id="KW-0378">Hydrolase</keyword>
<proteinExistence type="predicted"/>
<dbReference type="AlphaFoldDB" id="A0A392PAM4"/>
<name>A0A392PAM4_9FABA</name>
<protein>
    <submittedName>
        <fullName evidence="1">Gag-protease polyprotein</fullName>
    </submittedName>
</protein>
<evidence type="ECO:0000313" key="1">
    <source>
        <dbReference type="EMBL" id="MCI08529.1"/>
    </source>
</evidence>
<organism evidence="1 2">
    <name type="scientific">Trifolium medium</name>
    <dbReference type="NCBI Taxonomy" id="97028"/>
    <lineage>
        <taxon>Eukaryota</taxon>
        <taxon>Viridiplantae</taxon>
        <taxon>Streptophyta</taxon>
        <taxon>Embryophyta</taxon>
        <taxon>Tracheophyta</taxon>
        <taxon>Spermatophyta</taxon>
        <taxon>Magnoliopsida</taxon>
        <taxon>eudicotyledons</taxon>
        <taxon>Gunneridae</taxon>
        <taxon>Pentapetalae</taxon>
        <taxon>rosids</taxon>
        <taxon>fabids</taxon>
        <taxon>Fabales</taxon>
        <taxon>Fabaceae</taxon>
        <taxon>Papilionoideae</taxon>
        <taxon>50 kb inversion clade</taxon>
        <taxon>NPAAA clade</taxon>
        <taxon>Hologalegina</taxon>
        <taxon>IRL clade</taxon>
        <taxon>Trifolieae</taxon>
        <taxon>Trifolium</taxon>
    </lineage>
</organism>
<accession>A0A392PAM4</accession>
<keyword evidence="2" id="KW-1185">Reference proteome</keyword>
<evidence type="ECO:0000313" key="2">
    <source>
        <dbReference type="Proteomes" id="UP000265520"/>
    </source>
</evidence>
<dbReference type="Proteomes" id="UP000265520">
    <property type="component" value="Unassembled WGS sequence"/>
</dbReference>